<dbReference type="Gene3D" id="1.10.1470.10">
    <property type="entry name" value="YjbJ"/>
    <property type="match status" value="1"/>
</dbReference>
<dbReference type="EMBL" id="AP021881">
    <property type="protein sequence ID" value="BBP01513.1"/>
    <property type="molecule type" value="Genomic_DNA"/>
</dbReference>
<feature type="region of interest" description="Disordered" evidence="1">
    <location>
        <begin position="50"/>
        <end position="82"/>
    </location>
</feature>
<evidence type="ECO:0000256" key="1">
    <source>
        <dbReference type="SAM" id="MobiDB-lite"/>
    </source>
</evidence>
<dbReference type="AlphaFoldDB" id="A0A809S9T9"/>
<dbReference type="InterPro" id="IPR036629">
    <property type="entry name" value="YjbJ_sf"/>
</dbReference>
<gene>
    <name evidence="2" type="ORF">SFSGTM_22210</name>
</gene>
<keyword evidence="3" id="KW-1185">Reference proteome</keyword>
<dbReference type="RefSeq" id="WP_162085282.1">
    <property type="nucleotide sequence ID" value="NZ_AP021881.1"/>
</dbReference>
<organism evidence="2 3">
    <name type="scientific">Sulfuriferula nivalis</name>
    <dbReference type="NCBI Taxonomy" id="2675298"/>
    <lineage>
        <taxon>Bacteria</taxon>
        <taxon>Pseudomonadati</taxon>
        <taxon>Pseudomonadota</taxon>
        <taxon>Betaproteobacteria</taxon>
        <taxon>Nitrosomonadales</taxon>
        <taxon>Sulfuricellaceae</taxon>
        <taxon>Sulfuriferula</taxon>
    </lineage>
</organism>
<dbReference type="Proteomes" id="UP000463939">
    <property type="component" value="Chromosome"/>
</dbReference>
<evidence type="ECO:0000313" key="2">
    <source>
        <dbReference type="EMBL" id="BBP01513.1"/>
    </source>
</evidence>
<dbReference type="SUPFAM" id="SSF69047">
    <property type="entry name" value="Hypothetical protein YjbJ"/>
    <property type="match status" value="1"/>
</dbReference>
<name>A0A809S9T9_9PROT</name>
<accession>A0A809S9T9</accession>
<sequence length="82" mass="9332">MNWDRIEGNWKQLKGNVERSRYRGEIFPNHQITQHNFVSPSNGILITVPRGDDIDSPHTHPRALRAQSPATAELPQAQRHAA</sequence>
<reference evidence="3" key="1">
    <citation type="submission" date="2019-11" db="EMBL/GenBank/DDBJ databases">
        <title>Isolation and characterization of a novel species in the genus Sulfuriferula.</title>
        <authorList>
            <person name="Mochizuki J."/>
            <person name="Kojima H."/>
            <person name="Fukui M."/>
        </authorList>
    </citation>
    <scope>NUCLEOTIDE SEQUENCE [LARGE SCALE GENOMIC DNA]</scope>
    <source>
        <strain evidence="3">SGTM</strain>
    </source>
</reference>
<evidence type="ECO:0000313" key="3">
    <source>
        <dbReference type="Proteomes" id="UP000463939"/>
    </source>
</evidence>
<protein>
    <submittedName>
        <fullName evidence="2">Uncharacterized protein</fullName>
    </submittedName>
</protein>
<dbReference type="KEGG" id="sniv:SFSGTM_22210"/>
<proteinExistence type="predicted"/>